<keyword evidence="50" id="KW-1185">Reference proteome</keyword>
<dbReference type="Proteomes" id="UP000185366">
    <property type="component" value="Segment"/>
</dbReference>
<dbReference type="Proteomes" id="UP000185362">
    <property type="component" value="Segment"/>
</dbReference>
<dbReference type="EMBL" id="KJ019056">
    <property type="protein sequence ID" value="AIX20951.1"/>
    <property type="molecule type" value="Genomic_DNA"/>
</dbReference>
<evidence type="ECO:0000313" key="4">
    <source>
        <dbReference type="EMBL" id="AIX15321.1"/>
    </source>
</evidence>
<dbReference type="EMBL" id="KJ019130">
    <property type="protein sequence ID" value="AIX38495.1"/>
    <property type="molecule type" value="Genomic_DNA"/>
</dbReference>
<dbReference type="Proteomes" id="UP000185364">
    <property type="component" value="Segment"/>
</dbReference>
<dbReference type="EMBL" id="KJ019124">
    <property type="protein sequence ID" value="AIX37191.1"/>
    <property type="molecule type" value="Genomic_DNA"/>
</dbReference>
<dbReference type="Proteomes" id="UP000185365">
    <property type="component" value="Segment"/>
</dbReference>
<dbReference type="Proteomes" id="UP000185373">
    <property type="component" value="Segment"/>
</dbReference>
<dbReference type="Proteomes" id="UP000220606">
    <property type="component" value="Segment"/>
</dbReference>
<evidence type="ECO:0000313" key="39">
    <source>
        <dbReference type="EMBL" id="AIX38495.1"/>
    </source>
</evidence>
<dbReference type="Proteomes" id="UP000185374">
    <property type="component" value="Segment"/>
</dbReference>
<dbReference type="Proteomes" id="UP000185371">
    <property type="component" value="Segment"/>
</dbReference>
<evidence type="ECO:0000313" key="28">
    <source>
        <dbReference type="EMBL" id="AIX35186.1"/>
    </source>
</evidence>
<dbReference type="Proteomes" id="UP000185385">
    <property type="component" value="Segment"/>
</dbReference>
<evidence type="ECO:0000313" key="51">
    <source>
        <dbReference type="Proteomes" id="UP000185369"/>
    </source>
</evidence>
<reference evidence="48 49" key="1">
    <citation type="submission" date="2013-12" db="EMBL/GenBank/DDBJ databases">
        <title>Ecological redundancy of diverse viral populations within a natural community.</title>
        <authorList>
            <person name="Gregory A.C."/>
            <person name="LaButti K."/>
            <person name="Copeland A."/>
            <person name="Woyke T."/>
            <person name="Sullivan M.B."/>
        </authorList>
    </citation>
    <scope>NUCLEOTIDE SEQUENCE [LARGE SCALE GENOMIC DNA]</scope>
    <source>
        <strain evidence="41">Syn7803C102</strain>
        <strain evidence="42">Syn7803C108</strain>
        <strain evidence="43">Syn7803C109</strain>
        <strain evidence="44">Syn7803C35</strain>
        <strain evidence="45">Syn7803C37</strain>
        <strain evidence="46">Syn7803C39</strain>
        <strain evidence="47">Syn7803C40</strain>
        <strain evidence="2">Syn7803C45</strain>
        <strain evidence="3">Syn7803C46</strain>
        <strain evidence="4">Syn7803C48</strain>
        <strain evidence="5">Syn7803C49</strain>
        <strain evidence="6">Syn7803C54</strain>
        <strain evidence="7">Syn7803C55</strain>
        <strain evidence="8">Syn7803C57</strain>
        <strain evidence="9">Syn7803C72</strain>
        <strain evidence="10">Syn7803C73</strain>
        <strain evidence="11">Syn7803C75</strain>
        <strain evidence="12">Syn7803C77</strain>
        <strain evidence="13">Syn7803C88</strain>
        <strain evidence="14">Syn7803C89</strain>
        <strain evidence="15">Syn7803C93</strain>
        <strain evidence="16">Syn7803US104</strain>
        <strain evidence="17">Syn7803US108</strain>
        <strain evidence="18">Syn7803US109</strain>
        <strain evidence="19">Syn7803US110</strain>
        <strain evidence="20">Syn7803US111</strain>
        <strain evidence="21">Syn7803US113</strain>
        <strain evidence="22">Syn7803US114</strain>
        <strain evidence="23">Syn7803US115</strain>
        <strain evidence="24">Syn7803US116</strain>
        <strain evidence="25">Syn7803US122</strain>
        <strain evidence="27">Syn7803US5</strain>
        <strain evidence="26">Syn7803US59</strain>
        <strain evidence="28">Syn7803US61</strain>
        <strain evidence="29">Syn7803US63</strain>
        <strain evidence="30">Syn7803US64</strain>
        <strain evidence="31">Syn7803US65</strain>
        <strain evidence="32">Syn7803US71</strain>
        <strain evidence="33">Syn7803US78</strain>
        <strain evidence="34">Syn7803US80</strain>
        <strain evidence="35">Syn7803US82</strain>
        <strain evidence="36">Syn7803US83</strain>
        <strain evidence="37">Syn7803US85</strain>
        <strain evidence="38">Syn7803US89</strain>
        <strain evidence="39">Syn7803US94</strain>
        <strain evidence="40">Syn7803US95</strain>
    </source>
</reference>
<protein>
    <recommendedName>
        <fullName evidence="1">SpoVT-AbrB domain-containing protein</fullName>
    </recommendedName>
</protein>
<dbReference type="EMBL" id="KJ019036">
    <property type="protein sequence ID" value="AIX16370.1"/>
    <property type="molecule type" value="Genomic_DNA"/>
</dbReference>
<dbReference type="OrthoDB" id="25608at10239"/>
<dbReference type="EMBL" id="KJ019118">
    <property type="protein sequence ID" value="AIX35826.1"/>
    <property type="molecule type" value="Genomic_DNA"/>
</dbReference>
<dbReference type="EMBL" id="KJ019074">
    <property type="protein sequence ID" value="AIX25059.1"/>
    <property type="molecule type" value="Genomic_DNA"/>
</dbReference>
<dbReference type="Proteomes" id="UP000185346">
    <property type="component" value="Segment"/>
</dbReference>
<feature type="domain" description="SpoVT-AbrB" evidence="1">
    <location>
        <begin position="19"/>
        <end position="50"/>
    </location>
</feature>
<dbReference type="Proteomes" id="UP000185376">
    <property type="component" value="Segment"/>
</dbReference>
<dbReference type="Proteomes" id="UP000185347">
    <property type="component" value="Segment"/>
</dbReference>
<dbReference type="Pfam" id="PF04014">
    <property type="entry name" value="MazE_antitoxin"/>
    <property type="match status" value="1"/>
</dbReference>
<dbReference type="Proteomes" id="UP000185381">
    <property type="component" value="Genome"/>
</dbReference>
<dbReference type="Proteomes" id="UP000185350">
    <property type="component" value="Segment"/>
</dbReference>
<evidence type="ECO:0000313" key="48">
    <source>
        <dbReference type="Proteomes" id="UP000033003"/>
    </source>
</evidence>
<dbReference type="GO" id="GO:0003677">
    <property type="term" value="F:DNA binding"/>
    <property type="evidence" value="ECO:0007669"/>
    <property type="project" value="InterPro"/>
</dbReference>
<dbReference type="InterPro" id="IPR037914">
    <property type="entry name" value="SpoVT-AbrB_sf"/>
</dbReference>
<evidence type="ECO:0000313" key="31">
    <source>
        <dbReference type="EMBL" id="AIX36047.1"/>
    </source>
</evidence>
<evidence type="ECO:0000313" key="5">
    <source>
        <dbReference type="EMBL" id="AIX15539.1"/>
    </source>
</evidence>
<evidence type="ECO:0000313" key="42">
    <source>
        <dbReference type="EMBL" id="AIX40425.1"/>
    </source>
</evidence>
<evidence type="ECO:0000313" key="49">
    <source>
        <dbReference type="Proteomes" id="UP000185343"/>
    </source>
</evidence>
<dbReference type="EMBL" id="KJ019127">
    <property type="protein sequence ID" value="AIX37845.1"/>
    <property type="molecule type" value="Genomic_DNA"/>
</dbReference>
<dbReference type="EMBL" id="KJ019046">
    <property type="protein sequence ID" value="AIX18649.1"/>
    <property type="molecule type" value="Genomic_DNA"/>
</dbReference>
<dbReference type="Proteomes" id="UP000185351">
    <property type="component" value="Segment"/>
</dbReference>
<accession>A0A0E3EUM3</accession>
<dbReference type="Proteomes" id="UP000185356">
    <property type="component" value="Segment"/>
</dbReference>
<dbReference type="EMBL" id="KJ019117">
    <property type="protein sequence ID" value="AIX35608.1"/>
    <property type="molecule type" value="Genomic_DNA"/>
</dbReference>
<dbReference type="SUPFAM" id="SSF89447">
    <property type="entry name" value="AbrB/MazE/MraZ-like"/>
    <property type="match status" value="1"/>
</dbReference>
<evidence type="ECO:0000313" key="46">
    <source>
        <dbReference type="EMBL" id="AIX46762.1"/>
    </source>
</evidence>
<dbReference type="RefSeq" id="YP_009133406.1">
    <property type="nucleotide sequence ID" value="NC_026923.1"/>
</dbReference>
<dbReference type="EMBL" id="KJ019164">
    <property type="protein sequence ID" value="AIX46762.1"/>
    <property type="molecule type" value="Genomic_DNA"/>
</dbReference>
<evidence type="ECO:0000313" key="22">
    <source>
        <dbReference type="EMBL" id="AIX25925.1"/>
    </source>
</evidence>
<dbReference type="EMBL" id="KJ019136">
    <property type="protein sequence ID" value="AIX39789.1"/>
    <property type="molecule type" value="Genomic_DNA"/>
</dbReference>
<evidence type="ECO:0000313" key="6">
    <source>
        <dbReference type="EMBL" id="AIX15968.1"/>
    </source>
</evidence>
<dbReference type="EMBL" id="KJ019077">
    <property type="protein sequence ID" value="AIX25707.1"/>
    <property type="molecule type" value="Genomic_DNA"/>
</dbReference>
<dbReference type="EMBL" id="KJ019139">
    <property type="protein sequence ID" value="AIX40425.1"/>
    <property type="molecule type" value="Genomic_DNA"/>
</dbReference>
<dbReference type="KEGG" id="vg:24171474"/>
<dbReference type="EMBL" id="KJ019113">
    <property type="protein sequence ID" value="AIX34762.1"/>
    <property type="molecule type" value="Genomic_DNA"/>
</dbReference>
<dbReference type="EMBL" id="KJ019034">
    <property type="protein sequence ID" value="AIX15968.1"/>
    <property type="molecule type" value="Genomic_DNA"/>
</dbReference>
<evidence type="ECO:0000313" key="13">
    <source>
        <dbReference type="EMBL" id="AIX20951.1"/>
    </source>
</evidence>
<evidence type="ECO:0000313" key="24">
    <source>
        <dbReference type="EMBL" id="AIX26360.1"/>
    </source>
</evidence>
<dbReference type="EMBL" id="KJ019078">
    <property type="protein sequence ID" value="AIX25925.1"/>
    <property type="molecule type" value="Genomic_DNA"/>
</dbReference>
<dbReference type="Proteomes" id="UP000185380">
    <property type="component" value="Segment"/>
</dbReference>
<dbReference type="EMBL" id="KJ019075">
    <property type="protein sequence ID" value="AIX25278.1"/>
    <property type="molecule type" value="Genomic_DNA"/>
</dbReference>
<dbReference type="Proteomes" id="UP000185382">
    <property type="component" value="Segment"/>
</dbReference>
<evidence type="ECO:0000313" key="11">
    <source>
        <dbReference type="EMBL" id="AIX19086.1"/>
    </source>
</evidence>
<dbReference type="Proteomes" id="UP000185363">
    <property type="component" value="Segment"/>
</dbReference>
<dbReference type="EMBL" id="KJ019072">
    <property type="protein sequence ID" value="AIX24623.1"/>
    <property type="molecule type" value="Genomic_DNA"/>
</dbReference>
<dbReference type="EMBL" id="KJ019080">
    <property type="protein sequence ID" value="AIX26360.1"/>
    <property type="molecule type" value="Genomic_DNA"/>
</dbReference>
<evidence type="ECO:0000313" key="21">
    <source>
        <dbReference type="EMBL" id="AIX25707.1"/>
    </source>
</evidence>
<evidence type="ECO:0000313" key="47">
    <source>
        <dbReference type="EMBL" id="AIX46979.1"/>
    </source>
</evidence>
<dbReference type="EMBL" id="KJ019140">
    <property type="protein sequence ID" value="AIX40644.1"/>
    <property type="molecule type" value="Genomic_DNA"/>
</dbReference>
<dbReference type="Proteomes" id="UP000185372">
    <property type="component" value="Genome"/>
</dbReference>
<dbReference type="Proteomes" id="UP000185348">
    <property type="component" value="Segment"/>
</dbReference>
<evidence type="ECO:0000313" key="37">
    <source>
        <dbReference type="EMBL" id="AIX37845.1"/>
    </source>
</evidence>
<evidence type="ECO:0000313" key="15">
    <source>
        <dbReference type="EMBL" id="AIX22397.1"/>
    </source>
</evidence>
<dbReference type="EMBL" id="KJ019125">
    <property type="protein sequence ID" value="AIX37409.1"/>
    <property type="molecule type" value="Genomic_DNA"/>
</dbReference>
<evidence type="ECO:0000313" key="26">
    <source>
        <dbReference type="EMBL" id="AIX34542.1"/>
    </source>
</evidence>
<dbReference type="EMBL" id="KJ019070">
    <property type="protein sequence ID" value="AIX24188.1"/>
    <property type="molecule type" value="Genomic_DNA"/>
</dbReference>
<evidence type="ECO:0000313" key="41">
    <source>
        <dbReference type="EMBL" id="AIX39789.1"/>
    </source>
</evidence>
<dbReference type="EMBL" id="KJ019162">
    <property type="protein sequence ID" value="AIX46337.1"/>
    <property type="molecule type" value="Genomic_DNA"/>
</dbReference>
<dbReference type="Proteomes" id="UP000185361">
    <property type="component" value="Segment"/>
</dbReference>
<evidence type="ECO:0000313" key="17">
    <source>
        <dbReference type="EMBL" id="AIX24623.1"/>
    </source>
</evidence>
<dbReference type="EMBL" id="KJ019083">
    <property type="protein sequence ID" value="AIX26996.1"/>
    <property type="molecule type" value="Genomic_DNA"/>
</dbReference>
<dbReference type="Proteomes" id="UP000185359">
    <property type="component" value="Segment"/>
</dbReference>
<evidence type="ECO:0000313" key="44">
    <source>
        <dbReference type="EMBL" id="AIX45900.1"/>
    </source>
</evidence>
<evidence type="ECO:0000313" key="18">
    <source>
        <dbReference type="EMBL" id="AIX24842.1"/>
    </source>
</evidence>
<dbReference type="Proteomes" id="UP000185386">
    <property type="component" value="Segment"/>
</dbReference>
<dbReference type="Proteomes" id="UP000185384">
    <property type="component" value="Segment"/>
</dbReference>
<evidence type="ECO:0000313" key="10">
    <source>
        <dbReference type="EMBL" id="AIX18867.1"/>
    </source>
</evidence>
<evidence type="ECO:0000313" key="38">
    <source>
        <dbReference type="EMBL" id="AIX38278.1"/>
    </source>
</evidence>
<dbReference type="Proteomes" id="UP000185379">
    <property type="component" value="Segment"/>
</dbReference>
<evidence type="ECO:0000313" key="2">
    <source>
        <dbReference type="EMBL" id="AIX14675.1"/>
    </source>
</evidence>
<evidence type="ECO:0000313" key="45">
    <source>
        <dbReference type="EMBL" id="AIX46337.1"/>
    </source>
</evidence>
<dbReference type="EMBL" id="KJ019047">
    <property type="protein sequence ID" value="AIX18867.1"/>
    <property type="molecule type" value="Genomic_DNA"/>
</dbReference>
<evidence type="ECO:0000313" key="23">
    <source>
        <dbReference type="EMBL" id="AIX26142.1"/>
    </source>
</evidence>
<evidence type="ECO:0000259" key="1">
    <source>
        <dbReference type="Pfam" id="PF04014"/>
    </source>
</evidence>
<dbReference type="Proteomes" id="UP000185368">
    <property type="component" value="Segment"/>
</dbReference>
<dbReference type="EMBL" id="KJ019050">
    <property type="protein sequence ID" value="AIX19519.1"/>
    <property type="molecule type" value="Genomic_DNA"/>
</dbReference>
<dbReference type="Proteomes" id="UP000185343">
    <property type="component" value="Segment"/>
</dbReference>
<dbReference type="Proteomes" id="UP000185370">
    <property type="component" value="Segment"/>
</dbReference>
<dbReference type="EMBL" id="KJ019129">
    <property type="protein sequence ID" value="AIX38278.1"/>
    <property type="molecule type" value="Genomic_DNA"/>
</dbReference>
<dbReference type="Proteomes" id="UP000185344">
    <property type="component" value="Segment"/>
</dbReference>
<dbReference type="EMBL" id="KJ019029">
    <property type="protein sequence ID" value="AIX14894.1"/>
    <property type="molecule type" value="Genomic_DNA"/>
</dbReference>
<dbReference type="Proteomes" id="UP000185355">
    <property type="component" value="Segment"/>
</dbReference>
<dbReference type="EMBL" id="KJ019126">
    <property type="protein sequence ID" value="AIX37627.1"/>
    <property type="molecule type" value="Genomic_DNA"/>
</dbReference>
<dbReference type="EMBL" id="KJ019165">
    <property type="protein sequence ID" value="AIX46979.1"/>
    <property type="molecule type" value="Genomic_DNA"/>
</dbReference>
<evidence type="ECO:0000313" key="7">
    <source>
        <dbReference type="EMBL" id="AIX16185.1"/>
    </source>
</evidence>
<dbReference type="EMBL" id="KJ019115">
    <property type="protein sequence ID" value="AIX35186.1"/>
    <property type="molecule type" value="Genomic_DNA"/>
</dbReference>
<evidence type="ECO:0000313" key="50">
    <source>
        <dbReference type="Proteomes" id="UP000185365"/>
    </source>
</evidence>
<dbReference type="EMBL" id="KJ019028">
    <property type="protein sequence ID" value="AIX14675.1"/>
    <property type="molecule type" value="Genomic_DNA"/>
</dbReference>
<gene>
    <name evidence="41" type="ORF">Syn7803C102_63</name>
    <name evidence="42" type="ORF">Syn7803C108_63</name>
    <name evidence="43" type="ORF">Syn7803C109_63</name>
    <name evidence="44" type="ORF">Syn7803C35_63</name>
    <name evidence="45" type="ORF">Syn7803C37_64</name>
    <name evidence="46" type="ORF">Syn7803C39_63</name>
    <name evidence="47" type="ORF">Syn7803C40_63</name>
    <name evidence="2" type="ORF">Syn7803C45_64</name>
    <name evidence="3" type="ORF">Syn7803C46_63</name>
    <name evidence="4" type="ORF">Syn7803C48_63</name>
    <name evidence="5" type="ORF">Syn7803C49_63</name>
    <name evidence="6" type="ORF">Syn7803C54_63</name>
    <name evidence="7" type="ORF">Syn7803C55_60</name>
    <name evidence="8" type="ORF">Syn7803C57_63</name>
    <name evidence="9" type="ORF">Syn7803C72_63</name>
    <name evidence="10" type="ORF">Syn7803C73_63</name>
    <name evidence="11" type="ORF">Syn7803C75_64</name>
    <name evidence="12" type="ORF">Syn7803C77_62</name>
    <name evidence="13" type="ORF">Syn7803C88_63</name>
    <name evidence="14" type="ORF">Syn7803C89_63</name>
    <name evidence="15" type="ORF">Syn7803C93_63</name>
    <name evidence="16" type="ORF">Syn7803US104_63</name>
    <name evidence="17" type="ORF">Syn7803US108_63</name>
    <name evidence="18" type="ORF">Syn7803US109_64</name>
    <name evidence="19" type="ORF">Syn7803US110_63</name>
    <name evidence="20" type="ORF">Syn7803US111_63</name>
    <name evidence="21" type="ORF">Syn7803US113_63</name>
    <name evidence="22" type="ORF">Syn7803US114_63</name>
    <name evidence="23" type="ORF">Syn7803US115_62</name>
    <name evidence="24" type="ORF">Syn7803US116_63</name>
    <name evidence="25" type="ORF">Syn7803US122_63</name>
    <name evidence="26" type="ORF">Syn7803US59_63</name>
    <name evidence="27" type="ORF">Syn7803US5_64</name>
    <name evidence="28" type="ORF">Syn7803US61_62</name>
    <name evidence="29" type="ORF">Syn7803US63_62</name>
    <name evidence="30" type="ORF">Syn7803US64_63</name>
    <name evidence="31" type="ORF">Syn7803US65_65</name>
    <name evidence="32" type="ORF">Syn7803US71_63</name>
    <name evidence="33" type="ORF">Syn7803US78_63</name>
    <name evidence="34" type="ORF">Syn7803US80_65</name>
    <name evidence="35" type="ORF">Syn7803US82_63</name>
    <name evidence="36" type="ORF">Syn7803US83_63</name>
    <name evidence="37" type="ORF">Syn7803US85_63</name>
    <name evidence="38" type="ORF">Syn7803US89_63</name>
    <name evidence="39" type="ORF">Syn7803US94_63</name>
    <name evidence="40" type="ORF">Syn7803US95_64</name>
</gene>
<dbReference type="Proteomes" id="UP000185377">
    <property type="component" value="Segment"/>
</dbReference>
<evidence type="ECO:0000313" key="25">
    <source>
        <dbReference type="EMBL" id="AIX26996.1"/>
    </source>
</evidence>
<evidence type="ECO:0000313" key="16">
    <source>
        <dbReference type="EMBL" id="AIX24188.1"/>
    </source>
</evidence>
<dbReference type="EMBL" id="KJ019119">
    <property type="protein sequence ID" value="AIX36047.1"/>
    <property type="molecule type" value="Genomic_DNA"/>
</dbReference>
<evidence type="ECO:0000313" key="33">
    <source>
        <dbReference type="EMBL" id="AIX36482.1"/>
    </source>
</evidence>
<dbReference type="Proteomes" id="UP000185378">
    <property type="component" value="Segment"/>
</dbReference>
<dbReference type="Proteomes" id="UP000185357">
    <property type="component" value="Segment"/>
</dbReference>
<dbReference type="Proteomes" id="UP000185358">
    <property type="component" value="Segment"/>
</dbReference>
<evidence type="ECO:0000313" key="19">
    <source>
        <dbReference type="EMBL" id="AIX25059.1"/>
    </source>
</evidence>
<name>A0A0E3EUM3_9CAUD</name>
<dbReference type="EMBL" id="KJ019121">
    <property type="protein sequence ID" value="AIX36482.1"/>
    <property type="molecule type" value="Genomic_DNA"/>
</dbReference>
<dbReference type="EMBL" id="KJ019073">
    <property type="protein sequence ID" value="AIX24842.1"/>
    <property type="molecule type" value="Genomic_DNA"/>
</dbReference>
<organism evidence="8 51">
    <name type="scientific">Synechococcus phage ACG-2014d</name>
    <dbReference type="NCBI Taxonomy" id="1493509"/>
    <lineage>
        <taxon>Viruses</taxon>
        <taxon>Duplodnaviria</taxon>
        <taxon>Heunggongvirae</taxon>
        <taxon>Uroviricota</taxon>
        <taxon>Caudoviricetes</taxon>
        <taxon>Pantevenvirales</taxon>
        <taxon>Kyanoviridae</taxon>
        <taxon>Lowelvirus</taxon>
        <taxon>Lowelvirus tuscon4d</taxon>
    </lineage>
</organism>
<proteinExistence type="predicted"/>
<dbReference type="Proteomes" id="UP000185354">
    <property type="component" value="Segment"/>
</dbReference>
<dbReference type="EMBL" id="KJ019120">
    <property type="protein sequence ID" value="AIX36265.1"/>
    <property type="molecule type" value="Genomic_DNA"/>
</dbReference>
<evidence type="ECO:0000313" key="30">
    <source>
        <dbReference type="EMBL" id="AIX35826.1"/>
    </source>
</evidence>
<dbReference type="Proteomes" id="UP000185360">
    <property type="component" value="Genome"/>
</dbReference>
<evidence type="ECO:0000313" key="20">
    <source>
        <dbReference type="EMBL" id="AIX25278.1"/>
    </source>
</evidence>
<dbReference type="Proteomes" id="UP000033003">
    <property type="component" value="Segment"/>
</dbReference>
<dbReference type="EMBL" id="KJ019032">
    <property type="protein sequence ID" value="AIX15539.1"/>
    <property type="molecule type" value="Genomic_DNA"/>
</dbReference>
<dbReference type="Proteomes" id="UP000185383">
    <property type="component" value="Segment"/>
</dbReference>
<dbReference type="Proteomes" id="UP000185367">
    <property type="component" value="Segment"/>
</dbReference>
<dbReference type="EMBL" id="KJ019031">
    <property type="protein sequence ID" value="AIX15321.1"/>
    <property type="molecule type" value="Genomic_DNA"/>
</dbReference>
<dbReference type="EMBL" id="KJ019062">
    <property type="protein sequence ID" value="AIX22397.1"/>
    <property type="molecule type" value="Genomic_DNA"/>
</dbReference>
<dbReference type="InterPro" id="IPR007159">
    <property type="entry name" value="SpoVT-AbrB_dom"/>
</dbReference>
<evidence type="ECO:0000313" key="36">
    <source>
        <dbReference type="EMBL" id="AIX37627.1"/>
    </source>
</evidence>
<dbReference type="EMBL" id="KJ019131">
    <property type="protein sequence ID" value="AIX38714.1"/>
    <property type="molecule type" value="Genomic_DNA"/>
</dbReference>
<dbReference type="EMBL" id="KJ019048">
    <property type="protein sequence ID" value="AIX19086.1"/>
    <property type="molecule type" value="Genomic_DNA"/>
</dbReference>
<evidence type="ECO:0000313" key="40">
    <source>
        <dbReference type="EMBL" id="AIX38714.1"/>
    </source>
</evidence>
<evidence type="ECO:0000313" key="12">
    <source>
        <dbReference type="EMBL" id="AIX19519.1"/>
    </source>
</evidence>
<evidence type="ECO:0000313" key="27">
    <source>
        <dbReference type="EMBL" id="AIX34762.1"/>
    </source>
</evidence>
<dbReference type="EMBL" id="KJ019035">
    <property type="protein sequence ID" value="AIX16185.1"/>
    <property type="molecule type" value="Genomic_DNA"/>
</dbReference>
<evidence type="ECO:0000313" key="14">
    <source>
        <dbReference type="EMBL" id="AIX21168.1"/>
    </source>
</evidence>
<dbReference type="Proteomes" id="UP000185349">
    <property type="component" value="Segment"/>
</dbReference>
<dbReference type="GeneID" id="24171474"/>
<evidence type="ECO:0000313" key="8">
    <source>
        <dbReference type="EMBL" id="AIX16370.1"/>
    </source>
</evidence>
<evidence type="ECO:0000313" key="32">
    <source>
        <dbReference type="EMBL" id="AIX36265.1"/>
    </source>
</evidence>
<dbReference type="EMBL" id="KJ019112">
    <property type="protein sequence ID" value="AIX34542.1"/>
    <property type="molecule type" value="Genomic_DNA"/>
</dbReference>
<evidence type="ECO:0000313" key="43">
    <source>
        <dbReference type="EMBL" id="AIX40644.1"/>
    </source>
</evidence>
<dbReference type="Proteomes" id="UP000185352">
    <property type="component" value="Segment"/>
</dbReference>
<evidence type="ECO:0000313" key="29">
    <source>
        <dbReference type="EMBL" id="AIX35608.1"/>
    </source>
</evidence>
<evidence type="ECO:0000313" key="3">
    <source>
        <dbReference type="EMBL" id="AIX14894.1"/>
    </source>
</evidence>
<dbReference type="Proteomes" id="UP000185345">
    <property type="component" value="Segment"/>
</dbReference>
<sequence>MKRFIVPVEEDENGEPCFTIPEEVLEDLGWNVGDILEYSDEGDGTLLLTRPDINKDKQTPE</sequence>
<dbReference type="Proteomes" id="UP000185353">
    <property type="component" value="Segment"/>
</dbReference>
<dbReference type="EMBL" id="KJ019057">
    <property type="protein sequence ID" value="AIX21168.1"/>
    <property type="molecule type" value="Genomic_DNA"/>
</dbReference>
<evidence type="ECO:0000313" key="34">
    <source>
        <dbReference type="EMBL" id="AIX37191.1"/>
    </source>
</evidence>
<dbReference type="EMBL" id="KJ019160">
    <property type="protein sequence ID" value="AIX45900.1"/>
    <property type="molecule type" value="Genomic_DNA"/>
</dbReference>
<dbReference type="Proteomes" id="UP000185375">
    <property type="component" value="Segment"/>
</dbReference>
<dbReference type="Proteomes" id="UP000185369">
    <property type="component" value="Segment"/>
</dbReference>
<evidence type="ECO:0000313" key="9">
    <source>
        <dbReference type="EMBL" id="AIX18649.1"/>
    </source>
</evidence>
<evidence type="ECO:0000313" key="35">
    <source>
        <dbReference type="EMBL" id="AIX37409.1"/>
    </source>
</evidence>
<dbReference type="EMBL" id="KJ019079">
    <property type="protein sequence ID" value="AIX26142.1"/>
    <property type="molecule type" value="Genomic_DNA"/>
</dbReference>